<dbReference type="InterPro" id="IPR000683">
    <property type="entry name" value="Gfo/Idh/MocA-like_OxRdtase_N"/>
</dbReference>
<dbReference type="InterPro" id="IPR036291">
    <property type="entry name" value="NAD(P)-bd_dom_sf"/>
</dbReference>
<comment type="caution">
    <text evidence="4">The sequence shown here is derived from an EMBL/GenBank/DDBJ whole genome shotgun (WGS) entry which is preliminary data.</text>
</comment>
<dbReference type="EMBL" id="JAGINW010000001">
    <property type="protein sequence ID" value="MBP2330498.1"/>
    <property type="molecule type" value="Genomic_DNA"/>
</dbReference>
<gene>
    <name evidence="4" type="ORF">JOF56_010883</name>
</gene>
<dbReference type="Proteomes" id="UP001519332">
    <property type="component" value="Unassembled WGS sequence"/>
</dbReference>
<evidence type="ECO:0000313" key="5">
    <source>
        <dbReference type="Proteomes" id="UP001519332"/>
    </source>
</evidence>
<evidence type="ECO:0000256" key="1">
    <source>
        <dbReference type="ARBA" id="ARBA00023002"/>
    </source>
</evidence>
<organism evidence="4 5">
    <name type="scientific">Kibdelosporangium banguiense</name>
    <dbReference type="NCBI Taxonomy" id="1365924"/>
    <lineage>
        <taxon>Bacteria</taxon>
        <taxon>Bacillati</taxon>
        <taxon>Actinomycetota</taxon>
        <taxon>Actinomycetes</taxon>
        <taxon>Pseudonocardiales</taxon>
        <taxon>Pseudonocardiaceae</taxon>
        <taxon>Kibdelosporangium</taxon>
    </lineage>
</organism>
<sequence>MTNVVLIGAHGHGRVHLADLLARDHAGLLSLRGIADLRQPEPLPGIVFDTDAVRLMDRLRPDVVVIATPMHTHAELASHAMSSGAHVLLEKPPVTTLADHEHLLDVAARTRRHCQVGFQAFGSSVVRELISRVRAGELGDVRRISVAGCWYRDSAYYSRSAWAGRRAYGDGALANPFAHGLAIALRLAAPDPGTSLSMRAEPYRAYQIGTDDTMSARIDASTGVSVTVAVTLCARYEFEPYVKVFGSRGQATLWYTKDLLRVGSEEIAGDRVALIDDLITNLDADPGQDVLCSPLRAAYCFTSALAAIQDRPGEHAIPERYQRITPTGRTVAGIEDAVVAATEQGLLFSELNLPWAVKELT</sequence>
<keyword evidence="5" id="KW-1185">Reference proteome</keyword>
<feature type="domain" description="GFO/IDH/MocA-like oxidoreductase" evidence="3">
    <location>
        <begin position="127"/>
        <end position="251"/>
    </location>
</feature>
<dbReference type="InterPro" id="IPR055170">
    <property type="entry name" value="GFO_IDH_MocA-like_dom"/>
</dbReference>
<proteinExistence type="predicted"/>
<evidence type="ECO:0000259" key="3">
    <source>
        <dbReference type="Pfam" id="PF22725"/>
    </source>
</evidence>
<keyword evidence="1" id="KW-0560">Oxidoreductase</keyword>
<name>A0ABS4U1H2_9PSEU</name>
<dbReference type="PANTHER" id="PTHR43818">
    <property type="entry name" value="BCDNA.GH03377"/>
    <property type="match status" value="1"/>
</dbReference>
<evidence type="ECO:0000313" key="4">
    <source>
        <dbReference type="EMBL" id="MBP2330498.1"/>
    </source>
</evidence>
<reference evidence="4 5" key="1">
    <citation type="submission" date="2021-03" db="EMBL/GenBank/DDBJ databases">
        <title>Sequencing the genomes of 1000 actinobacteria strains.</title>
        <authorList>
            <person name="Klenk H.-P."/>
        </authorList>
    </citation>
    <scope>NUCLEOTIDE SEQUENCE [LARGE SCALE GENOMIC DNA]</scope>
    <source>
        <strain evidence="4 5">DSM 46670</strain>
    </source>
</reference>
<dbReference type="Gene3D" id="3.40.50.720">
    <property type="entry name" value="NAD(P)-binding Rossmann-like Domain"/>
    <property type="match status" value="1"/>
</dbReference>
<feature type="domain" description="Gfo/Idh/MocA-like oxidoreductase N-terminal" evidence="2">
    <location>
        <begin position="3"/>
        <end position="118"/>
    </location>
</feature>
<dbReference type="InterPro" id="IPR050463">
    <property type="entry name" value="Gfo/Idh/MocA_oxidrdct_glycsds"/>
</dbReference>
<accession>A0ABS4U1H2</accession>
<dbReference type="SUPFAM" id="SSF55347">
    <property type="entry name" value="Glyceraldehyde-3-phosphate dehydrogenase-like, C-terminal domain"/>
    <property type="match status" value="1"/>
</dbReference>
<dbReference type="Gene3D" id="3.30.360.10">
    <property type="entry name" value="Dihydrodipicolinate Reductase, domain 2"/>
    <property type="match status" value="1"/>
</dbReference>
<protein>
    <submittedName>
        <fullName evidence="4">Dehydrogenase</fullName>
    </submittedName>
</protein>
<dbReference type="PANTHER" id="PTHR43818:SF11">
    <property type="entry name" value="BCDNA.GH03377"/>
    <property type="match status" value="1"/>
</dbReference>
<dbReference type="Pfam" id="PF22725">
    <property type="entry name" value="GFO_IDH_MocA_C3"/>
    <property type="match status" value="1"/>
</dbReference>
<evidence type="ECO:0000259" key="2">
    <source>
        <dbReference type="Pfam" id="PF01408"/>
    </source>
</evidence>
<dbReference type="RefSeq" id="WP_209647100.1">
    <property type="nucleotide sequence ID" value="NZ_JAGINW010000001.1"/>
</dbReference>
<dbReference type="SUPFAM" id="SSF51735">
    <property type="entry name" value="NAD(P)-binding Rossmann-fold domains"/>
    <property type="match status" value="1"/>
</dbReference>
<dbReference type="Pfam" id="PF01408">
    <property type="entry name" value="GFO_IDH_MocA"/>
    <property type="match status" value="1"/>
</dbReference>